<protein>
    <submittedName>
        <fullName evidence="1">Uncharacterized protein</fullName>
    </submittedName>
</protein>
<accession>A0A131Y5T3</accession>
<reference evidence="1" key="1">
    <citation type="submission" date="2016-02" db="EMBL/GenBank/DDBJ databases">
        <title>RNAseq analyses of the midgut from blood- or serum-fed Ixodes ricinus ticks.</title>
        <authorList>
            <person name="Perner J."/>
            <person name="Provaznik J."/>
            <person name="Schrenkova J."/>
            <person name="Urbanova V."/>
            <person name="Ribeiro J.M."/>
            <person name="Kopacek P."/>
        </authorList>
    </citation>
    <scope>NUCLEOTIDE SEQUENCE</scope>
    <source>
        <tissue evidence="1">Gut</tissue>
    </source>
</reference>
<name>A0A131Y5T3_IXORI</name>
<sequence length="137" mass="15979">MYFRCLDGAEYDRGEWVFVKPSRSTGSRSPGVCKRWRPDSLCLSKSKAHFRKWTTCVAACEERREKRCLQVVTEDLLRNCTEAGMSSDQGRYWYYDRVQRTCLAWSADYLCADNSFKSSGQCKNACLWRRAASNERK</sequence>
<dbReference type="EMBL" id="GEFM01002056">
    <property type="protein sequence ID" value="JAP73740.1"/>
    <property type="molecule type" value="mRNA"/>
</dbReference>
<organism evidence="1">
    <name type="scientific">Ixodes ricinus</name>
    <name type="common">Common tick</name>
    <name type="synonym">Acarus ricinus</name>
    <dbReference type="NCBI Taxonomy" id="34613"/>
    <lineage>
        <taxon>Eukaryota</taxon>
        <taxon>Metazoa</taxon>
        <taxon>Ecdysozoa</taxon>
        <taxon>Arthropoda</taxon>
        <taxon>Chelicerata</taxon>
        <taxon>Arachnida</taxon>
        <taxon>Acari</taxon>
        <taxon>Parasitiformes</taxon>
        <taxon>Ixodida</taxon>
        <taxon>Ixodoidea</taxon>
        <taxon>Ixodidae</taxon>
        <taxon>Ixodinae</taxon>
        <taxon>Ixodes</taxon>
    </lineage>
</organism>
<dbReference type="InterPro" id="IPR036880">
    <property type="entry name" value="Kunitz_BPTI_sf"/>
</dbReference>
<evidence type="ECO:0000313" key="1">
    <source>
        <dbReference type="EMBL" id="JAP73740.1"/>
    </source>
</evidence>
<proteinExistence type="evidence at transcript level"/>
<dbReference type="AlphaFoldDB" id="A0A131Y5T3"/>
<dbReference type="GO" id="GO:0004867">
    <property type="term" value="F:serine-type endopeptidase inhibitor activity"/>
    <property type="evidence" value="ECO:0007669"/>
    <property type="project" value="InterPro"/>
</dbReference>
<dbReference type="SUPFAM" id="SSF57362">
    <property type="entry name" value="BPTI-like"/>
    <property type="match status" value="1"/>
</dbReference>